<dbReference type="PRINTS" id="PR00598">
    <property type="entry name" value="HTHMARR"/>
</dbReference>
<dbReference type="SMART" id="SM00347">
    <property type="entry name" value="HTH_MARR"/>
    <property type="match status" value="1"/>
</dbReference>
<dbReference type="PROSITE" id="PS50995">
    <property type="entry name" value="HTH_MARR_2"/>
    <property type="match status" value="1"/>
</dbReference>
<dbReference type="PANTHER" id="PTHR33164:SF43">
    <property type="entry name" value="HTH-TYPE TRANSCRIPTIONAL REPRESSOR YETL"/>
    <property type="match status" value="1"/>
</dbReference>
<dbReference type="GO" id="GO:0003677">
    <property type="term" value="F:DNA binding"/>
    <property type="evidence" value="ECO:0007669"/>
    <property type="project" value="UniProtKB-KW"/>
</dbReference>
<sequence>MEVNIILNMLKVQSLITKKFDGLSLHGISLTDFMILHILSSVPGNRLKRIDLAEGIGLTASGITRIISPMEKMGLVVKEANERDARVSYVKLTSAGERVFKEAKVTAAHISKNLLAGISNDELKVFASQLKGLGGDL</sequence>
<evidence type="ECO:0000259" key="1">
    <source>
        <dbReference type="PROSITE" id="PS50995"/>
    </source>
</evidence>
<feature type="domain" description="HTH marR-type" evidence="1">
    <location>
        <begin position="1"/>
        <end position="135"/>
    </location>
</feature>
<name>A0ABU0TFQ3_9FLAO</name>
<dbReference type="EMBL" id="JAUTAL010000001">
    <property type="protein sequence ID" value="MDQ1095796.1"/>
    <property type="molecule type" value="Genomic_DNA"/>
</dbReference>
<dbReference type="Pfam" id="PF12802">
    <property type="entry name" value="MarR_2"/>
    <property type="match status" value="1"/>
</dbReference>
<dbReference type="Gene3D" id="1.10.10.10">
    <property type="entry name" value="Winged helix-like DNA-binding domain superfamily/Winged helix DNA-binding domain"/>
    <property type="match status" value="1"/>
</dbReference>
<dbReference type="RefSeq" id="WP_307447118.1">
    <property type="nucleotide sequence ID" value="NZ_JAUTAL010000001.1"/>
</dbReference>
<dbReference type="InterPro" id="IPR039422">
    <property type="entry name" value="MarR/SlyA-like"/>
</dbReference>
<dbReference type="InterPro" id="IPR000835">
    <property type="entry name" value="HTH_MarR-typ"/>
</dbReference>
<evidence type="ECO:0000313" key="3">
    <source>
        <dbReference type="Proteomes" id="UP001225072"/>
    </source>
</evidence>
<organism evidence="2 3">
    <name type="scientific">Chryseobacterium camelliae</name>
    <dbReference type="NCBI Taxonomy" id="1265445"/>
    <lineage>
        <taxon>Bacteria</taxon>
        <taxon>Pseudomonadati</taxon>
        <taxon>Bacteroidota</taxon>
        <taxon>Flavobacteriia</taxon>
        <taxon>Flavobacteriales</taxon>
        <taxon>Weeksellaceae</taxon>
        <taxon>Chryseobacterium group</taxon>
        <taxon>Chryseobacterium</taxon>
    </lineage>
</organism>
<protein>
    <submittedName>
        <fullName evidence="2">DNA-binding MarR family transcriptional regulator</fullName>
    </submittedName>
</protein>
<proteinExistence type="predicted"/>
<dbReference type="SUPFAM" id="SSF46785">
    <property type="entry name" value="Winged helix' DNA-binding domain"/>
    <property type="match status" value="1"/>
</dbReference>
<dbReference type="Proteomes" id="UP001225072">
    <property type="component" value="Unassembled WGS sequence"/>
</dbReference>
<gene>
    <name evidence="2" type="ORF">QE404_000943</name>
</gene>
<keyword evidence="3" id="KW-1185">Reference proteome</keyword>
<comment type="caution">
    <text evidence="2">The sequence shown here is derived from an EMBL/GenBank/DDBJ whole genome shotgun (WGS) entry which is preliminary data.</text>
</comment>
<accession>A0ABU0TFQ3</accession>
<dbReference type="InterPro" id="IPR036388">
    <property type="entry name" value="WH-like_DNA-bd_sf"/>
</dbReference>
<evidence type="ECO:0000313" key="2">
    <source>
        <dbReference type="EMBL" id="MDQ1095796.1"/>
    </source>
</evidence>
<reference evidence="2 3" key="1">
    <citation type="submission" date="2023-07" db="EMBL/GenBank/DDBJ databases">
        <title>Functional and genomic diversity of the sorghum phyllosphere microbiome.</title>
        <authorList>
            <person name="Shade A."/>
        </authorList>
    </citation>
    <scope>NUCLEOTIDE SEQUENCE [LARGE SCALE GENOMIC DNA]</scope>
    <source>
        <strain evidence="2 3">SORGH_AS_1064</strain>
    </source>
</reference>
<dbReference type="PANTHER" id="PTHR33164">
    <property type="entry name" value="TRANSCRIPTIONAL REGULATOR, MARR FAMILY"/>
    <property type="match status" value="1"/>
</dbReference>
<keyword evidence="2" id="KW-0238">DNA-binding</keyword>
<dbReference type="InterPro" id="IPR036390">
    <property type="entry name" value="WH_DNA-bd_sf"/>
</dbReference>